<evidence type="ECO:0000313" key="1">
    <source>
        <dbReference type="EMBL" id="KNC69982.1"/>
    </source>
</evidence>
<feature type="non-terminal residue" evidence="1">
    <location>
        <position position="1"/>
    </location>
</feature>
<gene>
    <name evidence="1" type="ORF">SARC_17497</name>
</gene>
<dbReference type="GeneID" id="25918001"/>
<protein>
    <submittedName>
        <fullName evidence="1">Uncharacterized protein</fullName>
    </submittedName>
</protein>
<evidence type="ECO:0000313" key="2">
    <source>
        <dbReference type="Proteomes" id="UP000054560"/>
    </source>
</evidence>
<proteinExistence type="predicted"/>
<sequence>SSSTLKTTAGDIVCALTGCEEALCCDVNAPTFEDEFVMGTAGQSCEEVCSGRAQVCDVDNTVSMIRAAWAAGGSANAVVSVIEENGGVCPNGANNQDYYSLPGVGTGNCEISNNYGTADGSVMFNCLGKFDTVERLCFCNG</sequence>
<dbReference type="AlphaFoldDB" id="A0A0L0EZW1"/>
<reference evidence="1 2" key="1">
    <citation type="submission" date="2011-02" db="EMBL/GenBank/DDBJ databases">
        <title>The Genome Sequence of Sphaeroforma arctica JP610.</title>
        <authorList>
            <consortium name="The Broad Institute Genome Sequencing Platform"/>
            <person name="Russ C."/>
            <person name="Cuomo C."/>
            <person name="Young S.K."/>
            <person name="Zeng Q."/>
            <person name="Gargeya S."/>
            <person name="Alvarado L."/>
            <person name="Berlin A."/>
            <person name="Chapman S.B."/>
            <person name="Chen Z."/>
            <person name="Freedman E."/>
            <person name="Gellesch M."/>
            <person name="Goldberg J."/>
            <person name="Griggs A."/>
            <person name="Gujja S."/>
            <person name="Heilman E."/>
            <person name="Heiman D."/>
            <person name="Howarth C."/>
            <person name="Mehta T."/>
            <person name="Neiman D."/>
            <person name="Pearson M."/>
            <person name="Roberts A."/>
            <person name="Saif S."/>
            <person name="Shea T."/>
            <person name="Shenoy N."/>
            <person name="Sisk P."/>
            <person name="Stolte C."/>
            <person name="Sykes S."/>
            <person name="White J."/>
            <person name="Yandava C."/>
            <person name="Burger G."/>
            <person name="Gray M.W."/>
            <person name="Holland P.W.H."/>
            <person name="King N."/>
            <person name="Lang F.B.F."/>
            <person name="Roger A.J."/>
            <person name="Ruiz-Trillo I."/>
            <person name="Haas B."/>
            <person name="Nusbaum C."/>
            <person name="Birren B."/>
        </authorList>
    </citation>
    <scope>NUCLEOTIDE SEQUENCE [LARGE SCALE GENOMIC DNA]</scope>
    <source>
        <strain evidence="1 2">JP610</strain>
    </source>
</reference>
<feature type="non-terminal residue" evidence="1">
    <location>
        <position position="141"/>
    </location>
</feature>
<dbReference type="RefSeq" id="XP_014143884.1">
    <property type="nucleotide sequence ID" value="XM_014288409.1"/>
</dbReference>
<keyword evidence="2" id="KW-1185">Reference proteome</keyword>
<dbReference type="Proteomes" id="UP000054560">
    <property type="component" value="Unassembled WGS sequence"/>
</dbReference>
<accession>A0A0L0EZW1</accession>
<dbReference type="eggNOG" id="ENOG502SF5D">
    <property type="taxonomic scope" value="Eukaryota"/>
</dbReference>
<dbReference type="EMBL" id="KQ252593">
    <property type="protein sequence ID" value="KNC69982.1"/>
    <property type="molecule type" value="Genomic_DNA"/>
</dbReference>
<organism evidence="1 2">
    <name type="scientific">Sphaeroforma arctica JP610</name>
    <dbReference type="NCBI Taxonomy" id="667725"/>
    <lineage>
        <taxon>Eukaryota</taxon>
        <taxon>Ichthyosporea</taxon>
        <taxon>Ichthyophonida</taxon>
        <taxon>Sphaeroforma</taxon>
    </lineage>
</organism>
<name>A0A0L0EZW1_9EUKA</name>